<name>A0A0A1TVS9_ENTIV</name>
<dbReference type="GO" id="GO:0006886">
    <property type="term" value="P:intracellular protein transport"/>
    <property type="evidence" value="ECO:0007669"/>
    <property type="project" value="TreeGrafter"/>
</dbReference>
<organism evidence="6 7">
    <name type="scientific">Entamoeba invadens IP1</name>
    <dbReference type="NCBI Taxonomy" id="370355"/>
    <lineage>
        <taxon>Eukaryota</taxon>
        <taxon>Amoebozoa</taxon>
        <taxon>Evosea</taxon>
        <taxon>Archamoebae</taxon>
        <taxon>Mastigamoebida</taxon>
        <taxon>Entamoebidae</taxon>
        <taxon>Entamoeba</taxon>
    </lineage>
</organism>
<evidence type="ECO:0000256" key="5">
    <source>
        <dbReference type="ARBA" id="ARBA00023136"/>
    </source>
</evidence>
<proteinExistence type="inferred from homology"/>
<dbReference type="RefSeq" id="XP_004183882.1">
    <property type="nucleotide sequence ID" value="XM_004183834.1"/>
</dbReference>
<dbReference type="AlphaFoldDB" id="A0A0A1TVS9"/>
<evidence type="ECO:0000256" key="4">
    <source>
        <dbReference type="ARBA" id="ARBA00022927"/>
    </source>
</evidence>
<accession>A0A0A1TVS9</accession>
<dbReference type="GeneID" id="14883514"/>
<dbReference type="GO" id="GO:0042147">
    <property type="term" value="P:retrograde transport, endosome to Golgi"/>
    <property type="evidence" value="ECO:0007669"/>
    <property type="project" value="InterPro"/>
</dbReference>
<dbReference type="GO" id="GO:0005770">
    <property type="term" value="C:late endosome"/>
    <property type="evidence" value="ECO:0007669"/>
    <property type="project" value="TreeGrafter"/>
</dbReference>
<reference evidence="6 7" key="1">
    <citation type="submission" date="2012-10" db="EMBL/GenBank/DDBJ databases">
        <authorList>
            <person name="Zafar N."/>
            <person name="Inman J."/>
            <person name="Hall N."/>
            <person name="Lorenzi H."/>
            <person name="Caler E."/>
        </authorList>
    </citation>
    <scope>NUCLEOTIDE SEQUENCE [LARGE SCALE GENOMIC DNA]</scope>
    <source>
        <strain evidence="6 7">IP1</strain>
    </source>
</reference>
<keyword evidence="3" id="KW-0813">Transport</keyword>
<evidence type="ECO:0000256" key="3">
    <source>
        <dbReference type="ARBA" id="ARBA00022448"/>
    </source>
</evidence>
<dbReference type="PANTHER" id="PTHR11099:SF0">
    <property type="entry name" value="VACUOLAR PROTEIN SORTING-ASSOCIATED PROTEIN 35"/>
    <property type="match status" value="1"/>
</dbReference>
<dbReference type="Gene3D" id="1.25.40.660">
    <property type="entry name" value="Vacuolar protein sorting-associated protein 35, helical subcomplex Vps35-C"/>
    <property type="match status" value="1"/>
</dbReference>
<evidence type="ECO:0000313" key="6">
    <source>
        <dbReference type="EMBL" id="ELP84536.1"/>
    </source>
</evidence>
<dbReference type="OrthoDB" id="10258141at2759"/>
<keyword evidence="4" id="KW-0653">Protein transport</keyword>
<dbReference type="PANTHER" id="PTHR11099">
    <property type="entry name" value="VACUOLAR SORTING PROTEIN 35"/>
    <property type="match status" value="1"/>
</dbReference>
<protein>
    <submittedName>
        <fullName evidence="6">Vacuolar sorting protein, putative</fullName>
    </submittedName>
</protein>
<dbReference type="KEGG" id="eiv:EIN_170610"/>
<comment type="similarity">
    <text evidence="2">Belongs to the VPS35 family.</text>
</comment>
<sequence length="737" mass="83934">MSKSHSKKKIFLSEKEELDFRLNEVDTLSTKMEGFLENDNMQHALDIACQICEHLRDATFSPKSYYALYLEVQTKFGVLASYLRNKTGKVLITYYEKVQYFSHVIPRLYLMCTVGSACIFQKKVSVPDFLHDLTAMCKSVQNPIRGLFLRTYLLDTLKPVLPDINSKKDDGCLEDSTEFLIENFTETNKLNHRLANKDKESQTQLCQLVAKNLSVLAGLEGISMESYKTTILPQILLQISVGGDDVAQMYLMDAVINVFPVKMHLYTLKPIVRTAVTLPQNVDVSKLFKEIIEKLVIYIDTVKEDQTEIYDILDDGMKEVFLHEKNTKENGLQWIKEFVVLMKKWYGVQKAFNIDKKTIKKVVEFCLTKKQPNDTKSSTENVTGKDEPWNTHVVAFIEAICVHQNILDVIQMDGTLDLIESIGLSSRHLLQKRIVELFITSGLPVSNSEDFTLFINATNLIHRDGETVNLETIREDSSLSAAFIQRLSIHNPEEMMATLREMKGIISVSCALRKKIVLPALCFKILQITPKSKNVFVGALDVIKILVKQNESLLALRLALCCSMHQNENDVDVSAFFEYALSLFENNITAPQDKKSAFEMIVGTVCFLRIDDKEKYIQMATQVTKYSQTLEDIPSKVACIAMSSAMWVKREQDVSKSNCVQCLQKALKEANLSSDNVALFVDILNRYICLFKYGQTDLKKYIVQLVGVIKENIGTIKEQTIVKYFEQTCLYICDLLN</sequence>
<gene>
    <name evidence="6" type="ORF">EIN_170610</name>
</gene>
<comment type="subcellular location">
    <subcellularLocation>
        <location evidence="1">Membrane</location>
        <topology evidence="1">Peripheral membrane protein</topology>
    </subcellularLocation>
</comment>
<evidence type="ECO:0000256" key="2">
    <source>
        <dbReference type="ARBA" id="ARBA00006536"/>
    </source>
</evidence>
<dbReference type="Proteomes" id="UP000014680">
    <property type="component" value="Unassembled WGS sequence"/>
</dbReference>
<dbReference type="VEuPathDB" id="AmoebaDB:EIN_170610"/>
<evidence type="ECO:0000256" key="1">
    <source>
        <dbReference type="ARBA" id="ARBA00004170"/>
    </source>
</evidence>
<dbReference type="GO" id="GO:0005829">
    <property type="term" value="C:cytosol"/>
    <property type="evidence" value="ECO:0007669"/>
    <property type="project" value="GOC"/>
</dbReference>
<keyword evidence="5" id="KW-0472">Membrane</keyword>
<dbReference type="OMA" id="LEDRWAT"/>
<keyword evidence="7" id="KW-1185">Reference proteome</keyword>
<dbReference type="Pfam" id="PF03635">
    <property type="entry name" value="Vps35"/>
    <property type="match status" value="1"/>
</dbReference>
<dbReference type="InterPro" id="IPR042491">
    <property type="entry name" value="Vps35_C"/>
</dbReference>
<dbReference type="GO" id="GO:0030906">
    <property type="term" value="C:retromer, cargo-selective complex"/>
    <property type="evidence" value="ECO:0007669"/>
    <property type="project" value="InterPro"/>
</dbReference>
<dbReference type="EMBL" id="KB207112">
    <property type="protein sequence ID" value="ELP84536.1"/>
    <property type="molecule type" value="Genomic_DNA"/>
</dbReference>
<dbReference type="InterPro" id="IPR005378">
    <property type="entry name" value="Vps35"/>
</dbReference>
<evidence type="ECO:0000313" key="7">
    <source>
        <dbReference type="Proteomes" id="UP000014680"/>
    </source>
</evidence>